<dbReference type="AlphaFoldDB" id="G7Y6J6"/>
<gene>
    <name evidence="1" type="ORF">CLF_101779</name>
</gene>
<sequence length="52" mass="6200">MSIMPAHPIWRRTRLTHHGYAIRTYVKPRDSNIPKGPDSSSRIFILQERWII</sequence>
<dbReference type="EMBL" id="DF142897">
    <property type="protein sequence ID" value="GAA48581.1"/>
    <property type="molecule type" value="Genomic_DNA"/>
</dbReference>
<proteinExistence type="predicted"/>
<reference evidence="1" key="1">
    <citation type="journal article" date="2011" name="Genome Biol.">
        <title>The draft genome of the carcinogenic human liver fluke Clonorchis sinensis.</title>
        <authorList>
            <person name="Wang X."/>
            <person name="Chen W."/>
            <person name="Huang Y."/>
            <person name="Sun J."/>
            <person name="Men J."/>
            <person name="Liu H."/>
            <person name="Luo F."/>
            <person name="Guo L."/>
            <person name="Lv X."/>
            <person name="Deng C."/>
            <person name="Zhou C."/>
            <person name="Fan Y."/>
            <person name="Li X."/>
            <person name="Huang L."/>
            <person name="Hu Y."/>
            <person name="Liang C."/>
            <person name="Hu X."/>
            <person name="Xu J."/>
            <person name="Yu X."/>
        </authorList>
    </citation>
    <scope>NUCLEOTIDE SEQUENCE [LARGE SCALE GENOMIC DNA]</scope>
    <source>
        <strain evidence="1">Henan</strain>
    </source>
</reference>
<protein>
    <submittedName>
        <fullName evidence="1">Uncharacterized protein</fullName>
    </submittedName>
</protein>
<keyword evidence="2" id="KW-1185">Reference proteome</keyword>
<name>G7Y6J6_CLOSI</name>
<organism evidence="1 2">
    <name type="scientific">Clonorchis sinensis</name>
    <name type="common">Chinese liver fluke</name>
    <dbReference type="NCBI Taxonomy" id="79923"/>
    <lineage>
        <taxon>Eukaryota</taxon>
        <taxon>Metazoa</taxon>
        <taxon>Spiralia</taxon>
        <taxon>Lophotrochozoa</taxon>
        <taxon>Platyhelminthes</taxon>
        <taxon>Trematoda</taxon>
        <taxon>Digenea</taxon>
        <taxon>Opisthorchiida</taxon>
        <taxon>Opisthorchiata</taxon>
        <taxon>Opisthorchiidae</taxon>
        <taxon>Clonorchis</taxon>
    </lineage>
</organism>
<reference key="2">
    <citation type="submission" date="2011-10" db="EMBL/GenBank/DDBJ databases">
        <title>The genome and transcriptome sequence of Clonorchis sinensis provide insights into the carcinogenic liver fluke.</title>
        <authorList>
            <person name="Wang X."/>
            <person name="Huang Y."/>
            <person name="Chen W."/>
            <person name="Liu H."/>
            <person name="Guo L."/>
            <person name="Chen Y."/>
            <person name="Luo F."/>
            <person name="Zhou W."/>
            <person name="Sun J."/>
            <person name="Mao Q."/>
            <person name="Liang P."/>
            <person name="Zhou C."/>
            <person name="Tian Y."/>
            <person name="Men J."/>
            <person name="Lv X."/>
            <person name="Huang L."/>
            <person name="Zhou J."/>
            <person name="Hu Y."/>
            <person name="Li R."/>
            <person name="Zhang F."/>
            <person name="Lei H."/>
            <person name="Li X."/>
            <person name="Hu X."/>
            <person name="Liang C."/>
            <person name="Xu J."/>
            <person name="Wu Z."/>
            <person name="Yu X."/>
        </authorList>
    </citation>
    <scope>NUCLEOTIDE SEQUENCE</scope>
    <source>
        <strain>Henan</strain>
    </source>
</reference>
<evidence type="ECO:0000313" key="2">
    <source>
        <dbReference type="Proteomes" id="UP000008909"/>
    </source>
</evidence>
<accession>G7Y6J6</accession>
<evidence type="ECO:0000313" key="1">
    <source>
        <dbReference type="EMBL" id="GAA48581.1"/>
    </source>
</evidence>
<dbReference type="Proteomes" id="UP000008909">
    <property type="component" value="Unassembled WGS sequence"/>
</dbReference>